<evidence type="ECO:0008006" key="5">
    <source>
        <dbReference type="Google" id="ProtNLM"/>
    </source>
</evidence>
<feature type="chain" id="PRO_5032947656" description="Holdfast attachment protein HfaA" evidence="2">
    <location>
        <begin position="21"/>
        <end position="125"/>
    </location>
</feature>
<reference evidence="3 4" key="1">
    <citation type="journal article" date="2020" name="Biotechnol. Biofuels">
        <title>New insights from the biogas microbiome by comprehensive genome-resolved metagenomics of nearly 1600 species originating from multiple anaerobic digesters.</title>
        <authorList>
            <person name="Campanaro S."/>
            <person name="Treu L."/>
            <person name="Rodriguez-R L.M."/>
            <person name="Kovalovszki A."/>
            <person name="Ziels R.M."/>
            <person name="Maus I."/>
            <person name="Zhu X."/>
            <person name="Kougias P.G."/>
            <person name="Basile A."/>
            <person name="Luo G."/>
            <person name="Schluter A."/>
            <person name="Konstantinidis K.T."/>
            <person name="Angelidaki I."/>
        </authorList>
    </citation>
    <scope>NUCLEOTIDE SEQUENCE [LARGE SCALE GENOMIC DNA]</scope>
    <source>
        <strain evidence="3">AS04akNAM_125</strain>
    </source>
</reference>
<evidence type="ECO:0000256" key="1">
    <source>
        <dbReference type="SAM" id="MobiDB-lite"/>
    </source>
</evidence>
<gene>
    <name evidence="3" type="ORF">GXX24_10540</name>
</gene>
<keyword evidence="2" id="KW-0732">Signal</keyword>
<dbReference type="EMBL" id="DULP01000157">
    <property type="protein sequence ID" value="HHW34559.1"/>
    <property type="molecule type" value="Genomic_DNA"/>
</dbReference>
<protein>
    <recommendedName>
        <fullName evidence="5">Holdfast attachment protein HfaA</fullName>
    </recommendedName>
</protein>
<sequence length="125" mass="13061">MLALLFAAALLVLPGTNAQAQDQYSAGTMWGTMATDNALNSSQSHYFDGLSAGHVNAARDGILYGDGSIFSITSIGSQNVISNTIIDSDHVDIDIDADQSSDNSGDVTTEGTFHYSPTTVNENGN</sequence>
<feature type="compositionally biased region" description="Polar residues" evidence="1">
    <location>
        <begin position="100"/>
        <end position="125"/>
    </location>
</feature>
<name>A0A832QWS6_9RHOB</name>
<proteinExistence type="predicted"/>
<evidence type="ECO:0000313" key="4">
    <source>
        <dbReference type="Proteomes" id="UP000580830"/>
    </source>
</evidence>
<organism evidence="3 4">
    <name type="scientific">Paracoccus solventivorans</name>
    <dbReference type="NCBI Taxonomy" id="53463"/>
    <lineage>
        <taxon>Bacteria</taxon>
        <taxon>Pseudomonadati</taxon>
        <taxon>Pseudomonadota</taxon>
        <taxon>Alphaproteobacteria</taxon>
        <taxon>Rhodobacterales</taxon>
        <taxon>Paracoccaceae</taxon>
        <taxon>Paracoccus</taxon>
    </lineage>
</organism>
<evidence type="ECO:0000313" key="3">
    <source>
        <dbReference type="EMBL" id="HHW34559.1"/>
    </source>
</evidence>
<accession>A0A832QWS6</accession>
<comment type="caution">
    <text evidence="3">The sequence shown here is derived from an EMBL/GenBank/DDBJ whole genome shotgun (WGS) entry which is preliminary data.</text>
</comment>
<feature type="region of interest" description="Disordered" evidence="1">
    <location>
        <begin position="95"/>
        <end position="125"/>
    </location>
</feature>
<dbReference type="AlphaFoldDB" id="A0A832QWS6"/>
<dbReference type="Proteomes" id="UP000580830">
    <property type="component" value="Unassembled WGS sequence"/>
</dbReference>
<evidence type="ECO:0000256" key="2">
    <source>
        <dbReference type="SAM" id="SignalP"/>
    </source>
</evidence>
<feature type="signal peptide" evidence="2">
    <location>
        <begin position="1"/>
        <end position="20"/>
    </location>
</feature>